<reference evidence="1" key="1">
    <citation type="submission" date="2022-01" db="EMBL/GenBank/DDBJ databases">
        <authorList>
            <person name="Karlyshev A.V."/>
            <person name="Jaspars M."/>
        </authorList>
    </citation>
    <scope>NUCLEOTIDE SEQUENCE</scope>
    <source>
        <strain evidence="1">AGSA3-2</strain>
    </source>
</reference>
<proteinExistence type="predicted"/>
<evidence type="ECO:0000313" key="1">
    <source>
        <dbReference type="EMBL" id="MCE7508808.1"/>
    </source>
</evidence>
<dbReference type="EMBL" id="JAJVKT010000009">
    <property type="protein sequence ID" value="MCE7508808.1"/>
    <property type="molecule type" value="Genomic_DNA"/>
</dbReference>
<evidence type="ECO:0000313" key="2">
    <source>
        <dbReference type="Proteomes" id="UP001107961"/>
    </source>
</evidence>
<comment type="caution">
    <text evidence="1">The sequence shown here is derived from an EMBL/GenBank/DDBJ whole genome shotgun (WGS) entry which is preliminary data.</text>
</comment>
<dbReference type="AlphaFoldDB" id="A0A9Q3W685"/>
<keyword evidence="2" id="KW-1185">Reference proteome</keyword>
<gene>
    <name evidence="1" type="ORF">LZG35_09190</name>
</gene>
<organism evidence="1 2">
    <name type="scientific">Alloalcanivorax xenomutans</name>
    <dbReference type="NCBI Taxonomy" id="1094342"/>
    <lineage>
        <taxon>Bacteria</taxon>
        <taxon>Pseudomonadati</taxon>
        <taxon>Pseudomonadota</taxon>
        <taxon>Gammaproteobacteria</taxon>
        <taxon>Oceanospirillales</taxon>
        <taxon>Alcanivoracaceae</taxon>
        <taxon>Alloalcanivorax</taxon>
    </lineage>
</organism>
<dbReference type="KEGG" id="axe:P40_01770"/>
<dbReference type="RefSeq" id="WP_022996956.1">
    <property type="nucleotide sequence ID" value="NZ_CBDDTQ010000003.1"/>
</dbReference>
<protein>
    <submittedName>
        <fullName evidence="1">Uncharacterized protein</fullName>
    </submittedName>
</protein>
<accession>A0A9Q3W685</accession>
<name>A0A9Q3W685_9GAMM</name>
<dbReference type="Proteomes" id="UP001107961">
    <property type="component" value="Unassembled WGS sequence"/>
</dbReference>
<sequence length="140" mass="16381">MEFSDGQDPYTRDDFKTEIEEAITRLEKANDVAQEAVSFHLARASGLFFSRFGTMDEFMMASEDVKMGYIEELNQREDEYAETDRFASYAFALFKMWVGTVIECDRELMVLFVERLGPFMNRGEKLILELLDEEENENTH</sequence>